<protein>
    <submittedName>
        <fullName evidence="1">Uncharacterized protein</fullName>
    </submittedName>
</protein>
<dbReference type="AlphaFoldDB" id="A0A0U1P3F2"/>
<accession>A0A0U1P3F2</accession>
<sequence>MNKEIEEAIVKSFFNKNKQQRVLFELFSPQKRRDALCRLNHNYSMMLRKEFMIQIPKSNLDRNEIERLLTEKGAGNICYVMSINEDIDGKEMALKTAIDQVYGYGLSSIISCINGKLAYFQAEQEYGAPPRFIIKRTL</sequence>
<evidence type="ECO:0000313" key="1">
    <source>
        <dbReference type="EMBL" id="CRK84835.1"/>
    </source>
</evidence>
<dbReference type="OrthoDB" id="2354360at2"/>
<dbReference type="Proteomes" id="UP000199087">
    <property type="component" value="Unassembled WGS sequence"/>
</dbReference>
<organism evidence="1 2">
    <name type="scientific">Neobacillus massiliamazoniensis</name>
    <dbReference type="NCBI Taxonomy" id="1499688"/>
    <lineage>
        <taxon>Bacteria</taxon>
        <taxon>Bacillati</taxon>
        <taxon>Bacillota</taxon>
        <taxon>Bacilli</taxon>
        <taxon>Bacillales</taxon>
        <taxon>Bacillaceae</taxon>
        <taxon>Neobacillus</taxon>
    </lineage>
</organism>
<gene>
    <name evidence="1" type="ORF">BN000_04885</name>
</gene>
<evidence type="ECO:0000313" key="2">
    <source>
        <dbReference type="Proteomes" id="UP000199087"/>
    </source>
</evidence>
<keyword evidence="2" id="KW-1185">Reference proteome</keyword>
<proteinExistence type="predicted"/>
<name>A0A0U1P3F2_9BACI</name>
<reference evidence="2" key="1">
    <citation type="submission" date="2015-05" db="EMBL/GenBank/DDBJ databases">
        <authorList>
            <person name="Urmite Genomes"/>
        </authorList>
    </citation>
    <scope>NUCLEOTIDE SEQUENCE [LARGE SCALE GENOMIC DNA]</scope>
    <source>
        <strain evidence="2">LF1</strain>
    </source>
</reference>
<dbReference type="EMBL" id="CVRB01000005">
    <property type="protein sequence ID" value="CRK84835.1"/>
    <property type="molecule type" value="Genomic_DNA"/>
</dbReference>
<dbReference type="RefSeq" id="WP_090639165.1">
    <property type="nucleotide sequence ID" value="NZ_CVRB01000005.1"/>
</dbReference>